<dbReference type="OMA" id="EFRIAIF"/>
<dbReference type="PANTHER" id="PTHR46890:SF48">
    <property type="entry name" value="RNA-DIRECTED DNA POLYMERASE"/>
    <property type="match status" value="1"/>
</dbReference>
<sequence length="117" mass="13200">MVTTDMNHDLTKPFTRVEVDEALKSMCPDKSPGIDGMSAMFYQQHWDLVSKAVLGVLNEGADPTPLNRTIITLIPKIKKPQNMKDYRPISLCNVISKLITKVLVARFKVRDRIASRS</sequence>
<evidence type="ECO:0000313" key="1">
    <source>
        <dbReference type="EnsemblPlants" id="cds.evm.model.10.1996"/>
    </source>
</evidence>
<evidence type="ECO:0008006" key="3">
    <source>
        <dbReference type="Google" id="ProtNLM"/>
    </source>
</evidence>
<dbReference type="AlphaFoldDB" id="A0A803QLK7"/>
<dbReference type="Proteomes" id="UP000596661">
    <property type="component" value="Unassembled WGS sequence"/>
</dbReference>
<accession>A0A803QLK7</accession>
<dbReference type="PANTHER" id="PTHR46890">
    <property type="entry name" value="NON-LTR RETROLELEMENT REVERSE TRANSCRIPTASE-LIKE PROTEIN-RELATED"/>
    <property type="match status" value="1"/>
</dbReference>
<protein>
    <recommendedName>
        <fullName evidence="3">Reverse transcriptase</fullName>
    </recommendedName>
</protein>
<organism evidence="1 2">
    <name type="scientific">Cannabis sativa</name>
    <name type="common">Hemp</name>
    <name type="synonym">Marijuana</name>
    <dbReference type="NCBI Taxonomy" id="3483"/>
    <lineage>
        <taxon>Eukaryota</taxon>
        <taxon>Viridiplantae</taxon>
        <taxon>Streptophyta</taxon>
        <taxon>Embryophyta</taxon>
        <taxon>Tracheophyta</taxon>
        <taxon>Spermatophyta</taxon>
        <taxon>Magnoliopsida</taxon>
        <taxon>eudicotyledons</taxon>
        <taxon>Gunneridae</taxon>
        <taxon>Pentapetalae</taxon>
        <taxon>rosids</taxon>
        <taxon>fabids</taxon>
        <taxon>Rosales</taxon>
        <taxon>Cannabaceae</taxon>
        <taxon>Cannabis</taxon>
    </lineage>
</organism>
<name>A0A803QLK7_CANSA</name>
<dbReference type="EMBL" id="UZAU01000821">
    <property type="status" value="NOT_ANNOTATED_CDS"/>
    <property type="molecule type" value="Genomic_DNA"/>
</dbReference>
<dbReference type="InterPro" id="IPR052343">
    <property type="entry name" value="Retrotransposon-Effector_Assoc"/>
</dbReference>
<proteinExistence type="predicted"/>
<evidence type="ECO:0000313" key="2">
    <source>
        <dbReference type="Proteomes" id="UP000596661"/>
    </source>
</evidence>
<dbReference type="EMBL" id="UZAU01000822">
    <property type="status" value="NOT_ANNOTATED_CDS"/>
    <property type="molecule type" value="Genomic_DNA"/>
</dbReference>
<dbReference type="EnsemblPlants" id="evm.model.10.1996">
    <property type="protein sequence ID" value="cds.evm.model.10.1996"/>
    <property type="gene ID" value="evm.TU.10.1996"/>
</dbReference>
<reference evidence="1" key="1">
    <citation type="submission" date="2021-03" db="UniProtKB">
        <authorList>
            <consortium name="EnsemblPlants"/>
        </authorList>
    </citation>
    <scope>IDENTIFICATION</scope>
</reference>
<keyword evidence="2" id="KW-1185">Reference proteome</keyword>
<dbReference type="Gramene" id="evm.model.10.1996">
    <property type="protein sequence ID" value="cds.evm.model.10.1996"/>
    <property type="gene ID" value="evm.TU.10.1996"/>
</dbReference>